<reference evidence="3 4" key="1">
    <citation type="submission" date="2016-03" db="EMBL/GenBank/DDBJ databases">
        <title>EvidentialGene: Evidence-directed Construction of Genes on Genomes.</title>
        <authorList>
            <person name="Gilbert D.G."/>
            <person name="Choi J.-H."/>
            <person name="Mockaitis K."/>
            <person name="Colbourne J."/>
            <person name="Pfrender M."/>
        </authorList>
    </citation>
    <scope>NUCLEOTIDE SEQUENCE [LARGE SCALE GENOMIC DNA]</scope>
    <source>
        <strain evidence="3 4">Xinb3</strain>
        <tissue evidence="3">Complete organism</tissue>
    </source>
</reference>
<keyword evidence="1" id="KW-1133">Transmembrane helix</keyword>
<feature type="chain" id="PRO_5007839192" evidence="2">
    <location>
        <begin position="21"/>
        <end position="174"/>
    </location>
</feature>
<organism evidence="3 4">
    <name type="scientific">Daphnia magna</name>
    <dbReference type="NCBI Taxonomy" id="35525"/>
    <lineage>
        <taxon>Eukaryota</taxon>
        <taxon>Metazoa</taxon>
        <taxon>Ecdysozoa</taxon>
        <taxon>Arthropoda</taxon>
        <taxon>Crustacea</taxon>
        <taxon>Branchiopoda</taxon>
        <taxon>Diplostraca</taxon>
        <taxon>Cladocera</taxon>
        <taxon>Anomopoda</taxon>
        <taxon>Daphniidae</taxon>
        <taxon>Daphnia</taxon>
    </lineage>
</organism>
<dbReference type="AlphaFoldDB" id="A0A162QQ47"/>
<proteinExistence type="predicted"/>
<keyword evidence="2" id="KW-0732">Signal</keyword>
<evidence type="ECO:0000256" key="1">
    <source>
        <dbReference type="SAM" id="Phobius"/>
    </source>
</evidence>
<evidence type="ECO:0000313" key="3">
    <source>
        <dbReference type="EMBL" id="KZS19863.1"/>
    </source>
</evidence>
<sequence length="174" mass="18779">MKFILAVVLDLVVAISLSRGAAIAAIGSSPATTGSSSQNMITLTSGLRSGRQQEEPLVMADALETNNEPIFRTQLGFPALLHPSNDYQLKTSGNFAIAYTGVVFWAVAGILGLAFAIWIVSLFTGIGFFKTILTGFNTFKGRADEMGFKLDSEKLNMMASQVYKAIEAYRVKNQ</sequence>
<dbReference type="Proteomes" id="UP000076858">
    <property type="component" value="Unassembled WGS sequence"/>
</dbReference>
<gene>
    <name evidence="3" type="ORF">APZ42_013685</name>
</gene>
<dbReference type="EMBL" id="LRGB01000311">
    <property type="protein sequence ID" value="KZS19863.1"/>
    <property type="molecule type" value="Genomic_DNA"/>
</dbReference>
<feature type="transmembrane region" description="Helical" evidence="1">
    <location>
        <begin position="96"/>
        <end position="120"/>
    </location>
</feature>
<evidence type="ECO:0000313" key="4">
    <source>
        <dbReference type="Proteomes" id="UP000076858"/>
    </source>
</evidence>
<keyword evidence="4" id="KW-1185">Reference proteome</keyword>
<keyword evidence="1" id="KW-0812">Transmembrane</keyword>
<name>A0A162QQ47_9CRUS</name>
<accession>A0A162QQ47</accession>
<comment type="caution">
    <text evidence="3">The sequence shown here is derived from an EMBL/GenBank/DDBJ whole genome shotgun (WGS) entry which is preliminary data.</text>
</comment>
<feature type="signal peptide" evidence="2">
    <location>
        <begin position="1"/>
        <end position="20"/>
    </location>
</feature>
<keyword evidence="1" id="KW-0472">Membrane</keyword>
<evidence type="ECO:0000256" key="2">
    <source>
        <dbReference type="SAM" id="SignalP"/>
    </source>
</evidence>
<dbReference type="OrthoDB" id="6339246at2759"/>
<protein>
    <submittedName>
        <fullName evidence="3">Uncharacterized protein</fullName>
    </submittedName>
</protein>